<proteinExistence type="inferred from homology"/>
<name>A0A2D3UTL0_9PEZI</name>
<evidence type="ECO:0000256" key="2">
    <source>
        <dbReference type="ARBA" id="ARBA00022679"/>
    </source>
</evidence>
<dbReference type="InterPro" id="IPR004552">
    <property type="entry name" value="AGP_acyltrans"/>
</dbReference>
<keyword evidence="4" id="KW-0443">Lipid metabolism</keyword>
<keyword evidence="4" id="KW-0444">Lipid biosynthesis</keyword>
<evidence type="ECO:0000256" key="5">
    <source>
        <dbReference type="SAM" id="Phobius"/>
    </source>
</evidence>
<dbReference type="GO" id="GO:0003841">
    <property type="term" value="F:1-acylglycerol-3-phosphate O-acyltransferase activity"/>
    <property type="evidence" value="ECO:0007669"/>
    <property type="project" value="UniProtKB-UniRule"/>
</dbReference>
<evidence type="ECO:0000256" key="1">
    <source>
        <dbReference type="ARBA" id="ARBA00008655"/>
    </source>
</evidence>
<protein>
    <recommendedName>
        <fullName evidence="4">1-acyl-sn-glycerol-3-phosphate acyltransferase</fullName>
        <ecNumber evidence="4">2.3.1.51</ecNumber>
    </recommendedName>
</protein>
<dbReference type="SMART" id="SM00563">
    <property type="entry name" value="PlsC"/>
    <property type="match status" value="1"/>
</dbReference>
<evidence type="ECO:0000313" key="8">
    <source>
        <dbReference type="Proteomes" id="UP000225277"/>
    </source>
</evidence>
<evidence type="ECO:0000259" key="6">
    <source>
        <dbReference type="SMART" id="SM00563"/>
    </source>
</evidence>
<dbReference type="GO" id="GO:0016020">
    <property type="term" value="C:membrane"/>
    <property type="evidence" value="ECO:0007669"/>
    <property type="project" value="InterPro"/>
</dbReference>
<dbReference type="GO" id="GO:0006654">
    <property type="term" value="P:phosphatidic acid biosynthetic process"/>
    <property type="evidence" value="ECO:0007669"/>
    <property type="project" value="TreeGrafter"/>
</dbReference>
<keyword evidence="4" id="KW-1208">Phospholipid metabolism</keyword>
<dbReference type="PANTHER" id="PTHR10434">
    <property type="entry name" value="1-ACYL-SN-GLYCEROL-3-PHOSPHATE ACYLTRANSFERASE"/>
    <property type="match status" value="1"/>
</dbReference>
<reference evidence="7 8" key="1">
    <citation type="submission" date="2016-03" db="EMBL/GenBank/DDBJ databases">
        <authorList>
            <person name="Ploux O."/>
        </authorList>
    </citation>
    <scope>NUCLEOTIDE SEQUENCE [LARGE SCALE GENOMIC DNA]</scope>
    <source>
        <strain evidence="7 8">URUG2</strain>
    </source>
</reference>
<comment type="domain">
    <text evidence="4">The HXXXXD motif is essential for acyltransferase activity and may constitute the binding site for the phosphate moiety of the glycerol-3-phosphate.</text>
</comment>
<keyword evidence="5" id="KW-1133">Transmembrane helix</keyword>
<feature type="domain" description="Phospholipid/glycerol acyltransferase" evidence="6">
    <location>
        <begin position="104"/>
        <end position="221"/>
    </location>
</feature>
<evidence type="ECO:0000256" key="4">
    <source>
        <dbReference type="RuleBase" id="RU361267"/>
    </source>
</evidence>
<sequence length="310" mass="34172">MAFLFYLLTATTVLTLSINAFVFLGSALGIPALTFYARSLASIIAMLLAAGYGVFASAALSLFGKGGMGQWTTGRAFKWLMLLFTGVWFDVQDPEEYLSKTRPAVFVGNHQTELDVLMLGHIFPRWCSVTAKKSLSKVPVLGWFMLLSKTVFIERKSREQALQAFDNAAKQMREERQSVFIFPEGTRSYYDKPDMLAFKKGAFHLAVQAQVPIVPVVVANYSEVMDFKRKLFVPGSVPVRVLKPIPTKGKTKEDVDDLLKEVREVMLAALVEITEVARREGVAKKQQDVGNGKAVTPGSNFAGKAMNAAA</sequence>
<dbReference type="GeneID" id="35596378"/>
<dbReference type="NCBIfam" id="TIGR00530">
    <property type="entry name" value="AGP_acyltrn"/>
    <property type="match status" value="1"/>
</dbReference>
<evidence type="ECO:0000256" key="3">
    <source>
        <dbReference type="ARBA" id="ARBA00023315"/>
    </source>
</evidence>
<dbReference type="STRING" id="112498.A0A2D3UTL0"/>
<dbReference type="OrthoDB" id="202234at2759"/>
<keyword evidence="2 4" id="KW-0808">Transferase</keyword>
<keyword evidence="4" id="KW-0594">Phospholipid biosynthesis</keyword>
<dbReference type="CDD" id="cd07989">
    <property type="entry name" value="LPLAT_AGPAT-like"/>
    <property type="match status" value="1"/>
</dbReference>
<comment type="similarity">
    <text evidence="1 4">Belongs to the 1-acyl-sn-glycerol-3-phosphate acyltransferase family.</text>
</comment>
<keyword evidence="5" id="KW-0812">Transmembrane</keyword>
<dbReference type="RefSeq" id="XP_023622084.1">
    <property type="nucleotide sequence ID" value="XM_023766316.1"/>
</dbReference>
<dbReference type="GO" id="GO:0005783">
    <property type="term" value="C:endoplasmic reticulum"/>
    <property type="evidence" value="ECO:0007669"/>
    <property type="project" value="TreeGrafter"/>
</dbReference>
<dbReference type="AlphaFoldDB" id="A0A2D3UTL0"/>
<dbReference type="InterPro" id="IPR002123">
    <property type="entry name" value="Plipid/glycerol_acylTrfase"/>
</dbReference>
<dbReference type="PANTHER" id="PTHR10434:SF11">
    <property type="entry name" value="1-ACYL-SN-GLYCEROL-3-PHOSPHATE ACYLTRANSFERASE"/>
    <property type="match status" value="1"/>
</dbReference>
<feature type="transmembrane region" description="Helical" evidence="5">
    <location>
        <begin position="43"/>
        <end position="64"/>
    </location>
</feature>
<dbReference type="SUPFAM" id="SSF69593">
    <property type="entry name" value="Glycerol-3-phosphate (1)-acyltransferase"/>
    <property type="match status" value="1"/>
</dbReference>
<keyword evidence="3 4" id="KW-0012">Acyltransferase</keyword>
<dbReference type="EMBL" id="FJUY01000001">
    <property type="protein sequence ID" value="CZT15187.1"/>
    <property type="molecule type" value="Genomic_DNA"/>
</dbReference>
<keyword evidence="5" id="KW-0472">Membrane</keyword>
<organism evidence="7 8">
    <name type="scientific">Ramularia collo-cygni</name>
    <dbReference type="NCBI Taxonomy" id="112498"/>
    <lineage>
        <taxon>Eukaryota</taxon>
        <taxon>Fungi</taxon>
        <taxon>Dikarya</taxon>
        <taxon>Ascomycota</taxon>
        <taxon>Pezizomycotina</taxon>
        <taxon>Dothideomycetes</taxon>
        <taxon>Dothideomycetidae</taxon>
        <taxon>Mycosphaerellales</taxon>
        <taxon>Mycosphaerellaceae</taxon>
        <taxon>Ramularia</taxon>
    </lineage>
</organism>
<dbReference type="Pfam" id="PF01553">
    <property type="entry name" value="Acyltransferase"/>
    <property type="match status" value="1"/>
</dbReference>
<gene>
    <name evidence="7" type="ORF">RCC_01069</name>
</gene>
<accession>A0A2D3UTL0</accession>
<comment type="catalytic activity">
    <reaction evidence="4">
        <text>a 1-acyl-sn-glycero-3-phosphate + an acyl-CoA = a 1,2-diacyl-sn-glycero-3-phosphate + CoA</text>
        <dbReference type="Rhea" id="RHEA:19709"/>
        <dbReference type="ChEBI" id="CHEBI:57287"/>
        <dbReference type="ChEBI" id="CHEBI:57970"/>
        <dbReference type="ChEBI" id="CHEBI:58342"/>
        <dbReference type="ChEBI" id="CHEBI:58608"/>
        <dbReference type="EC" id="2.3.1.51"/>
    </reaction>
</comment>
<dbReference type="Proteomes" id="UP000225277">
    <property type="component" value="Unassembled WGS sequence"/>
</dbReference>
<keyword evidence="8" id="KW-1185">Reference proteome</keyword>
<dbReference type="EC" id="2.3.1.51" evidence="4"/>
<evidence type="ECO:0000313" key="7">
    <source>
        <dbReference type="EMBL" id="CZT15187.1"/>
    </source>
</evidence>